<keyword evidence="4" id="KW-0804">Transcription</keyword>
<proteinExistence type="inferred from homology"/>
<keyword evidence="8" id="KW-1185">Reference proteome</keyword>
<dbReference type="InterPro" id="IPR014284">
    <property type="entry name" value="RNA_pol_sigma-70_dom"/>
</dbReference>
<dbReference type="CDD" id="cd06171">
    <property type="entry name" value="Sigma70_r4"/>
    <property type="match status" value="1"/>
</dbReference>
<evidence type="ECO:0000256" key="1">
    <source>
        <dbReference type="ARBA" id="ARBA00010641"/>
    </source>
</evidence>
<name>A0ABQ6C954_9BURK</name>
<dbReference type="Gene3D" id="1.10.1740.10">
    <property type="match status" value="1"/>
</dbReference>
<dbReference type="InterPro" id="IPR013325">
    <property type="entry name" value="RNA_pol_sigma_r2"/>
</dbReference>
<dbReference type="SUPFAM" id="SSF88659">
    <property type="entry name" value="Sigma3 and sigma4 domains of RNA polymerase sigma factors"/>
    <property type="match status" value="1"/>
</dbReference>
<keyword evidence="3" id="KW-0731">Sigma factor</keyword>
<reference evidence="8" key="1">
    <citation type="journal article" date="2019" name="Int. J. Syst. Evol. Microbiol.">
        <title>The Global Catalogue of Microorganisms (GCM) 10K type strain sequencing project: providing services to taxonomists for standard genome sequencing and annotation.</title>
        <authorList>
            <consortium name="The Broad Institute Genomics Platform"/>
            <consortium name="The Broad Institute Genome Sequencing Center for Infectious Disease"/>
            <person name="Wu L."/>
            <person name="Ma J."/>
        </authorList>
    </citation>
    <scope>NUCLEOTIDE SEQUENCE [LARGE SCALE GENOMIC DNA]</scope>
    <source>
        <strain evidence="8">NBRC 109341</strain>
    </source>
</reference>
<feature type="domain" description="RNA polymerase sigma factor 70 region 4 type 2" evidence="6">
    <location>
        <begin position="117"/>
        <end position="169"/>
    </location>
</feature>
<evidence type="ECO:0000256" key="2">
    <source>
        <dbReference type="ARBA" id="ARBA00023015"/>
    </source>
</evidence>
<evidence type="ECO:0000256" key="3">
    <source>
        <dbReference type="ARBA" id="ARBA00023082"/>
    </source>
</evidence>
<evidence type="ECO:0000256" key="4">
    <source>
        <dbReference type="ARBA" id="ARBA00023163"/>
    </source>
</evidence>
<dbReference type="InterPro" id="IPR013324">
    <property type="entry name" value="RNA_pol_sigma_r3/r4-like"/>
</dbReference>
<dbReference type="Proteomes" id="UP001156903">
    <property type="component" value="Unassembled WGS sequence"/>
</dbReference>
<dbReference type="EMBL" id="BSPB01000061">
    <property type="protein sequence ID" value="GLS16515.1"/>
    <property type="molecule type" value="Genomic_DNA"/>
</dbReference>
<dbReference type="SUPFAM" id="SSF88946">
    <property type="entry name" value="Sigma2 domain of RNA polymerase sigma factors"/>
    <property type="match status" value="1"/>
</dbReference>
<sequence length="202" mass="22612">MKRDLALDNGQLSGLYERWRLPVARMLRRYLGSPAEVDDAAQEVFVRLAAAGKSIPLAEEQPYLRRAARNVAIDGWRKSADRERLQRVSLDAEHEESGLQTDGDHTAAQADRQQMMNRLDEALRELPARQREAFLLHRIEGYTVDETAGRMGISTRMAVKHLSRALAYCQVRVVYASSEQMRQAQAANGRACGGCEDEEGGA</sequence>
<dbReference type="Pfam" id="PF04542">
    <property type="entry name" value="Sigma70_r2"/>
    <property type="match status" value="1"/>
</dbReference>
<evidence type="ECO:0000313" key="7">
    <source>
        <dbReference type="EMBL" id="GLS16515.1"/>
    </source>
</evidence>
<comment type="similarity">
    <text evidence="1">Belongs to the sigma-70 factor family. ECF subfamily.</text>
</comment>
<dbReference type="PANTHER" id="PTHR43133:SF63">
    <property type="entry name" value="RNA POLYMERASE SIGMA FACTOR FECI-RELATED"/>
    <property type="match status" value="1"/>
</dbReference>
<organism evidence="7 8">
    <name type="scientific">Hydrogenophaga electricum</name>
    <dbReference type="NCBI Taxonomy" id="1230953"/>
    <lineage>
        <taxon>Bacteria</taxon>
        <taxon>Pseudomonadati</taxon>
        <taxon>Pseudomonadota</taxon>
        <taxon>Betaproteobacteria</taxon>
        <taxon>Burkholderiales</taxon>
        <taxon>Comamonadaceae</taxon>
        <taxon>Hydrogenophaga</taxon>
    </lineage>
</organism>
<dbReference type="Pfam" id="PF08281">
    <property type="entry name" value="Sigma70_r4_2"/>
    <property type="match status" value="1"/>
</dbReference>
<evidence type="ECO:0000259" key="6">
    <source>
        <dbReference type="Pfam" id="PF08281"/>
    </source>
</evidence>
<evidence type="ECO:0000313" key="8">
    <source>
        <dbReference type="Proteomes" id="UP001156903"/>
    </source>
</evidence>
<comment type="caution">
    <text evidence="7">The sequence shown here is derived from an EMBL/GenBank/DDBJ whole genome shotgun (WGS) entry which is preliminary data.</text>
</comment>
<accession>A0ABQ6C954</accession>
<keyword evidence="2" id="KW-0805">Transcription regulation</keyword>
<dbReference type="RefSeq" id="WP_234266950.1">
    <property type="nucleotide sequence ID" value="NZ_BSPB01000061.1"/>
</dbReference>
<dbReference type="InterPro" id="IPR039425">
    <property type="entry name" value="RNA_pol_sigma-70-like"/>
</dbReference>
<dbReference type="Gene3D" id="1.10.10.10">
    <property type="entry name" value="Winged helix-like DNA-binding domain superfamily/Winged helix DNA-binding domain"/>
    <property type="match status" value="1"/>
</dbReference>
<dbReference type="PANTHER" id="PTHR43133">
    <property type="entry name" value="RNA POLYMERASE ECF-TYPE SIGMA FACTO"/>
    <property type="match status" value="1"/>
</dbReference>
<evidence type="ECO:0000259" key="5">
    <source>
        <dbReference type="Pfam" id="PF04542"/>
    </source>
</evidence>
<dbReference type="InterPro" id="IPR013249">
    <property type="entry name" value="RNA_pol_sigma70_r4_t2"/>
</dbReference>
<dbReference type="InterPro" id="IPR007627">
    <property type="entry name" value="RNA_pol_sigma70_r2"/>
</dbReference>
<dbReference type="InterPro" id="IPR036388">
    <property type="entry name" value="WH-like_DNA-bd_sf"/>
</dbReference>
<protein>
    <submittedName>
        <fullName evidence="7">DNA-directed RNA polymerase sigma-70 factor</fullName>
    </submittedName>
</protein>
<keyword evidence="7" id="KW-0240">DNA-directed RNA polymerase</keyword>
<feature type="domain" description="RNA polymerase sigma-70 region 2" evidence="5">
    <location>
        <begin position="15"/>
        <end position="80"/>
    </location>
</feature>
<dbReference type="NCBIfam" id="TIGR02937">
    <property type="entry name" value="sigma70-ECF"/>
    <property type="match status" value="1"/>
</dbReference>
<dbReference type="GO" id="GO:0000428">
    <property type="term" value="C:DNA-directed RNA polymerase complex"/>
    <property type="evidence" value="ECO:0007669"/>
    <property type="project" value="UniProtKB-KW"/>
</dbReference>
<gene>
    <name evidence="7" type="ORF">GCM10007935_39560</name>
</gene>